<organism evidence="15 16">
    <name type="scientific">Bos mutus</name>
    <name type="common">wild yak</name>
    <dbReference type="NCBI Taxonomy" id="72004"/>
    <lineage>
        <taxon>Eukaryota</taxon>
        <taxon>Metazoa</taxon>
        <taxon>Chordata</taxon>
        <taxon>Craniata</taxon>
        <taxon>Vertebrata</taxon>
        <taxon>Euteleostomi</taxon>
        <taxon>Mammalia</taxon>
        <taxon>Eutheria</taxon>
        <taxon>Laurasiatheria</taxon>
        <taxon>Artiodactyla</taxon>
        <taxon>Ruminantia</taxon>
        <taxon>Pecora</taxon>
        <taxon>Bovidae</taxon>
        <taxon>Bovinae</taxon>
        <taxon>Bos</taxon>
    </lineage>
</organism>
<dbReference type="GO" id="GO:0005576">
    <property type="term" value="C:extracellular region"/>
    <property type="evidence" value="ECO:0007669"/>
    <property type="project" value="UniProtKB-SubCell"/>
</dbReference>
<evidence type="ECO:0000256" key="3">
    <source>
        <dbReference type="ARBA" id="ARBA00010968"/>
    </source>
</evidence>
<keyword evidence="7" id="KW-0677">Repeat</keyword>
<dbReference type="GO" id="GO:0035556">
    <property type="term" value="P:intracellular signal transduction"/>
    <property type="evidence" value="ECO:0007669"/>
    <property type="project" value="InterPro"/>
</dbReference>
<gene>
    <name evidence="15" type="ORF">E5288_WYG001832</name>
</gene>
<comment type="function">
    <text evidence="11">Substrate-specific adapter of a BCR (BTB-CUL3-RBX1) E3 ubiquitin-protein ligase complex, which mediates the ubiquitination of target proteins, leading to their degradation by the proteasome.</text>
</comment>
<dbReference type="Pfam" id="PF00446">
    <property type="entry name" value="GnRH"/>
    <property type="match status" value="1"/>
</dbReference>
<dbReference type="InterPro" id="IPR003131">
    <property type="entry name" value="T1-type_BTB"/>
</dbReference>
<keyword evidence="16" id="KW-1185">Reference proteome</keyword>
<dbReference type="Pfam" id="PF02214">
    <property type="entry name" value="BTB_2"/>
    <property type="match status" value="1"/>
</dbReference>
<dbReference type="GO" id="GO:0005183">
    <property type="term" value="F:gonadotropin hormone-releasing hormone activity"/>
    <property type="evidence" value="ECO:0007669"/>
    <property type="project" value="InterPro"/>
</dbReference>
<dbReference type="Proteomes" id="UP000322234">
    <property type="component" value="Unassembled WGS sequence"/>
</dbReference>
<dbReference type="EMBL" id="VBQZ03000094">
    <property type="protein sequence ID" value="MXQ93567.1"/>
    <property type="molecule type" value="Genomic_DNA"/>
</dbReference>
<evidence type="ECO:0000256" key="12">
    <source>
        <dbReference type="RuleBase" id="RU000635"/>
    </source>
</evidence>
<dbReference type="PRINTS" id="PR01541">
    <property type="entry name" value="GONADOLIBRNI"/>
</dbReference>
<dbReference type="Pfam" id="PF00805">
    <property type="entry name" value="Pentapeptide"/>
    <property type="match status" value="2"/>
</dbReference>
<dbReference type="InterPro" id="IPR001646">
    <property type="entry name" value="5peptide_repeat"/>
</dbReference>
<dbReference type="PROSITE" id="PS50097">
    <property type="entry name" value="BTB"/>
    <property type="match status" value="1"/>
</dbReference>
<dbReference type="Pfam" id="PF11834">
    <property type="entry name" value="KHA"/>
    <property type="match status" value="1"/>
</dbReference>
<evidence type="ECO:0000313" key="16">
    <source>
        <dbReference type="Proteomes" id="UP000322234"/>
    </source>
</evidence>
<dbReference type="FunFam" id="2.160.20.80:FF:000002">
    <property type="entry name" value="Potassium channel tetramerization domain-containing 9a"/>
    <property type="match status" value="1"/>
</dbReference>
<evidence type="ECO:0000256" key="2">
    <source>
        <dbReference type="ARBA" id="ARBA00004906"/>
    </source>
</evidence>
<dbReference type="PROSITE" id="PS51490">
    <property type="entry name" value="KHA"/>
    <property type="match status" value="1"/>
</dbReference>
<feature type="domain" description="KHA" evidence="14">
    <location>
        <begin position="3"/>
        <end position="82"/>
    </location>
</feature>
<evidence type="ECO:0000259" key="14">
    <source>
        <dbReference type="PROSITE" id="PS51490"/>
    </source>
</evidence>
<keyword evidence="9 12" id="KW-0027">Amidation</keyword>
<feature type="domain" description="BTB" evidence="13">
    <location>
        <begin position="91"/>
        <end position="161"/>
    </location>
</feature>
<evidence type="ECO:0000313" key="15">
    <source>
        <dbReference type="EMBL" id="MXQ93567.1"/>
    </source>
</evidence>
<evidence type="ECO:0000256" key="7">
    <source>
        <dbReference type="ARBA" id="ARBA00022737"/>
    </source>
</evidence>
<reference evidence="15" key="1">
    <citation type="submission" date="2019-10" db="EMBL/GenBank/DDBJ databases">
        <title>The sequence and de novo assembly of the wild yak genome.</title>
        <authorList>
            <person name="Liu Y."/>
        </authorList>
    </citation>
    <scope>NUCLEOTIDE SEQUENCE [LARGE SCALE GENOMIC DNA]</scope>
    <source>
        <strain evidence="15">WY2019</strain>
    </source>
</reference>
<dbReference type="InterPro" id="IPR021789">
    <property type="entry name" value="KHA_dom"/>
</dbReference>
<comment type="pathway">
    <text evidence="2">Protein modification; protein ubiquitination.</text>
</comment>
<dbReference type="InterPro" id="IPR011333">
    <property type="entry name" value="SKP1/BTB/POZ_sf"/>
</dbReference>
<dbReference type="CDD" id="cd17073">
    <property type="entry name" value="KHA"/>
    <property type="match status" value="1"/>
</dbReference>
<name>A0A6B0RXR4_9CETA</name>
<dbReference type="SUPFAM" id="SSF141571">
    <property type="entry name" value="Pentapeptide repeat-like"/>
    <property type="match status" value="1"/>
</dbReference>
<evidence type="ECO:0000256" key="8">
    <source>
        <dbReference type="ARBA" id="ARBA00022786"/>
    </source>
</evidence>
<protein>
    <recommendedName>
        <fullName evidence="12">Progonadoliberin</fullName>
    </recommendedName>
    <component>
        <recommendedName>
            <fullName evidence="12">Gonadoliberin</fullName>
        </recommendedName>
        <alternativeName>
            <fullName evidence="12">Gonadotropin-releasing hormone</fullName>
            <shortName evidence="12">GnRH</shortName>
        </alternativeName>
        <alternativeName>
            <fullName evidence="12">Luliberin</fullName>
        </alternativeName>
        <alternativeName>
            <fullName evidence="12">Luteinizing hormone-releasing hormone</fullName>
            <shortName evidence="12">LH-RH</shortName>
        </alternativeName>
    </component>
    <component>
        <recommendedName>
            <fullName evidence="12">GnRH-associated peptide</fullName>
        </recommendedName>
        <alternativeName>
            <fullName evidence="12">GnRH-associated peptide</fullName>
        </alternativeName>
    </component>
</protein>
<proteinExistence type="inferred from homology"/>
<comment type="function">
    <text evidence="12">Stimulates the secretion of gonadotropins.</text>
</comment>
<keyword evidence="4" id="KW-0964">Secreted</keyword>
<dbReference type="InterPro" id="IPR002012">
    <property type="entry name" value="GnRH"/>
</dbReference>
<dbReference type="AlphaFoldDB" id="A0A6B0RXR4"/>
<dbReference type="InterPro" id="IPR000210">
    <property type="entry name" value="BTB/POZ_dom"/>
</dbReference>
<dbReference type="SUPFAM" id="SSF54695">
    <property type="entry name" value="POZ domain"/>
    <property type="match status" value="1"/>
</dbReference>
<dbReference type="GO" id="GO:0051260">
    <property type="term" value="P:protein homooligomerization"/>
    <property type="evidence" value="ECO:0007669"/>
    <property type="project" value="InterPro"/>
</dbReference>
<evidence type="ECO:0000256" key="1">
    <source>
        <dbReference type="ARBA" id="ARBA00004613"/>
    </source>
</evidence>
<dbReference type="PROSITE" id="PS00473">
    <property type="entry name" value="GNRH"/>
    <property type="match status" value="1"/>
</dbReference>
<dbReference type="Gene3D" id="3.30.710.10">
    <property type="entry name" value="Potassium Channel Kv1.1, Chain A"/>
    <property type="match status" value="1"/>
</dbReference>
<evidence type="ECO:0000259" key="13">
    <source>
        <dbReference type="PROSITE" id="PS50097"/>
    </source>
</evidence>
<dbReference type="InterPro" id="IPR051082">
    <property type="entry name" value="Pentapeptide-BTB/POZ_domain"/>
</dbReference>
<evidence type="ECO:0000256" key="9">
    <source>
        <dbReference type="ARBA" id="ARBA00022815"/>
    </source>
</evidence>
<dbReference type="PANTHER" id="PTHR14136">
    <property type="entry name" value="BTB_POZ DOMAIN-CONTAINING PROTEIN KCTD9"/>
    <property type="match status" value="1"/>
</dbReference>
<evidence type="ECO:0000256" key="10">
    <source>
        <dbReference type="ARBA" id="ARBA00023283"/>
    </source>
</evidence>
<dbReference type="SMART" id="SM00225">
    <property type="entry name" value="BTB"/>
    <property type="match status" value="1"/>
</dbReference>
<evidence type="ECO:0000256" key="5">
    <source>
        <dbReference type="ARBA" id="ARBA00022553"/>
    </source>
</evidence>
<keyword evidence="6 12" id="KW-0372">Hormone</keyword>
<comment type="subcellular location">
    <subcellularLocation>
        <location evidence="1 12">Secreted</location>
    </subcellularLocation>
</comment>
<dbReference type="CDD" id="cd18368">
    <property type="entry name" value="BTB_POZ_KCTD9"/>
    <property type="match status" value="1"/>
</dbReference>
<comment type="caution">
    <text evidence="15">The sequence shown here is derived from an EMBL/GenBank/DDBJ whole genome shotgun (WGS) entry which is preliminary data.</text>
</comment>
<dbReference type="InterPro" id="IPR004079">
    <property type="entry name" value="Gonadoliberin_I_precursor"/>
</dbReference>
<keyword evidence="8" id="KW-0833">Ubl conjugation pathway</keyword>
<dbReference type="FunFam" id="3.30.710.10:FF:000044">
    <property type="entry name" value="BTB/POZ domain-containing protein KCTD9 isoform X1"/>
    <property type="match status" value="1"/>
</dbReference>
<accession>A0A6B0RXR4</accession>
<keyword evidence="5" id="KW-0597">Phosphoprotein</keyword>
<dbReference type="PANTHER" id="PTHR14136:SF17">
    <property type="entry name" value="BTB_POZ DOMAIN-CONTAINING PROTEIN KCTD9"/>
    <property type="match status" value="1"/>
</dbReference>
<keyword evidence="10" id="KW-0873">Pyrrolidone carboxylic acid</keyword>
<dbReference type="SUPFAM" id="SSF89837">
    <property type="entry name" value="Doublecortin (DC)"/>
    <property type="match status" value="1"/>
</dbReference>
<comment type="similarity">
    <text evidence="3 12">Belongs to the GnRH family.</text>
</comment>
<sequence>MRRVTLFLNGSPKNGKVVAVYGTLSDLLSVASNKLGIKATSVYNGKGGLIDDIALIRDDDVLFVCEGEPFIDPQTDSKLPEGLSGSHTDWLTLNVGGRYFTTTRSTLVNKEPDSMLAHMFKDKGVWGNKQDHRGAFLIDRSPEYFEPILNYLRHGQLIVNDGINLLGVLEEARFFGIDSLIEHLEVAIKNSQPPEDHSPISRKEFVRFLLATPTKSELRCQGLNFSGADLSRLDLRYINFKMANLSRCNLAHANLCCANLERADLSGSVLDCANLQGVKMLCSNAEGASLKLCNFEDPSGLKANLEGANLKGVDMEGSQMTGINLRVATLKNAKLKNCNLRGATLAGTDLENCDLSGCDLQEANLRGSNVKGAIFEEMLTPLHMSQSLHGKLICRWNCDKDQMKPTPKLLAGLILLILCVVGCSGQHWSYGLRPGGKRNAENVIDSFQEIAKEVDQPVEPKCCGCIVHQSHSPLRDLKAALESLIEEETGQRKI</sequence>
<evidence type="ECO:0000256" key="4">
    <source>
        <dbReference type="ARBA" id="ARBA00022525"/>
    </source>
</evidence>
<evidence type="ECO:0000256" key="6">
    <source>
        <dbReference type="ARBA" id="ARBA00022702"/>
    </source>
</evidence>
<dbReference type="InterPro" id="IPR036572">
    <property type="entry name" value="Doublecortin_dom_sf"/>
</dbReference>
<evidence type="ECO:0000256" key="11">
    <source>
        <dbReference type="ARBA" id="ARBA00053523"/>
    </source>
</evidence>
<dbReference type="Gene3D" id="2.160.20.80">
    <property type="entry name" value="E3 ubiquitin-protein ligase SopA"/>
    <property type="match status" value="1"/>
</dbReference>